<evidence type="ECO:0000259" key="7">
    <source>
        <dbReference type="Pfam" id="PF22451"/>
    </source>
</evidence>
<evidence type="ECO:0000313" key="8">
    <source>
        <dbReference type="EMBL" id="MBK7956097.1"/>
    </source>
</evidence>
<comment type="pathway">
    <text evidence="2">Porphyrin-containing compound metabolism.</text>
</comment>
<feature type="domain" description="Siroheme decarboxylase NirL-like HTH" evidence="7">
    <location>
        <begin position="11"/>
        <end position="55"/>
    </location>
</feature>
<dbReference type="GO" id="GO:0016829">
    <property type="term" value="F:lyase activity"/>
    <property type="evidence" value="ECO:0007669"/>
    <property type="project" value="UniProtKB-KW"/>
</dbReference>
<evidence type="ECO:0000256" key="2">
    <source>
        <dbReference type="ARBA" id="ARBA00023444"/>
    </source>
</evidence>
<name>A0A935W5E7_9PROT</name>
<feature type="domain" description="Siroheme decarboxylase AsnC-like ligand binding" evidence="6">
    <location>
        <begin position="73"/>
        <end position="139"/>
    </location>
</feature>
<accession>A0A935W5E7</accession>
<gene>
    <name evidence="8" type="ORF">IPK02_20290</name>
</gene>
<dbReference type="PANTHER" id="PTHR43413:SF1">
    <property type="entry name" value="SIROHEME DECARBOXYLASE NIRL SUBUNIT"/>
    <property type="match status" value="1"/>
</dbReference>
<reference evidence="8 9" key="1">
    <citation type="submission" date="2020-10" db="EMBL/GenBank/DDBJ databases">
        <title>Connecting structure to function with the recovery of over 1000 high-quality activated sludge metagenome-assembled genomes encoding full-length rRNA genes using long-read sequencing.</title>
        <authorList>
            <person name="Singleton C.M."/>
            <person name="Petriglieri F."/>
            <person name="Kristensen J.M."/>
            <person name="Kirkegaard R.H."/>
            <person name="Michaelsen T.Y."/>
            <person name="Andersen M.H."/>
            <person name="Karst S.M."/>
            <person name="Dueholm M.S."/>
            <person name="Nielsen P.H."/>
            <person name="Albertsen M."/>
        </authorList>
    </citation>
    <scope>NUCLEOTIDE SEQUENCE [LARGE SCALE GENOMIC DNA]</scope>
    <source>
        <strain evidence="8">Fred_18-Q3-R57-64_BAT3C.720</strain>
    </source>
</reference>
<dbReference type="EMBL" id="JADJOT010000011">
    <property type="protein sequence ID" value="MBK7956097.1"/>
    <property type="molecule type" value="Genomic_DNA"/>
</dbReference>
<protein>
    <recommendedName>
        <fullName evidence="4">siroheme decarboxylase</fullName>
        <ecNumber evidence="4">4.1.1.111</ecNumber>
    </recommendedName>
</protein>
<dbReference type="AlphaFoldDB" id="A0A935W5E7"/>
<dbReference type="Gene3D" id="1.10.10.2890">
    <property type="match status" value="1"/>
</dbReference>
<evidence type="ECO:0000313" key="9">
    <source>
        <dbReference type="Proteomes" id="UP000706151"/>
    </source>
</evidence>
<dbReference type="PANTHER" id="PTHR43413">
    <property type="entry name" value="TRANSCRIPTIONAL REGULATOR, ASNC FAMILY"/>
    <property type="match status" value="1"/>
</dbReference>
<evidence type="ECO:0000256" key="5">
    <source>
        <dbReference type="ARBA" id="ARBA00048470"/>
    </source>
</evidence>
<sequence length="159" mass="17918">MPEAACIDATDRAIIDGLQGDFPICERPYAEVASRLGMAEAELLERLQRLLATRVLTRFGPMFQVERMGGAFVLAAMRVPEADWLRVLDIVNAFPEVAHNYRRESDRNCEFNMWFVLATETADAIHAVVAGIEEASGLPVFPFPKLQEYFVEMKLTVRP</sequence>
<dbReference type="EC" id="4.1.1.111" evidence="4"/>
<dbReference type="InterPro" id="IPR050684">
    <property type="entry name" value="HTH-Siroheme_Decarb"/>
</dbReference>
<dbReference type="InterPro" id="IPR053953">
    <property type="entry name" value="NirdL-like_HTH"/>
</dbReference>
<evidence type="ECO:0000256" key="1">
    <source>
        <dbReference type="ARBA" id="ARBA00023239"/>
    </source>
</evidence>
<evidence type="ECO:0000256" key="3">
    <source>
        <dbReference type="ARBA" id="ARBA00023457"/>
    </source>
</evidence>
<dbReference type="Pfam" id="PF22451">
    <property type="entry name" value="NirdL-like_HTH"/>
    <property type="match status" value="1"/>
</dbReference>
<comment type="similarity">
    <text evidence="3">Belongs to the Ahb/Nir family.</text>
</comment>
<evidence type="ECO:0000256" key="4">
    <source>
        <dbReference type="ARBA" id="ARBA00023471"/>
    </source>
</evidence>
<dbReference type="Pfam" id="PF17805">
    <property type="entry name" value="AsnC_trans_reg2"/>
    <property type="match status" value="1"/>
</dbReference>
<comment type="caution">
    <text evidence="8">The sequence shown here is derived from an EMBL/GenBank/DDBJ whole genome shotgun (WGS) entry which is preliminary data.</text>
</comment>
<keyword evidence="1" id="KW-0456">Lyase</keyword>
<comment type="catalytic activity">
    <reaction evidence="5">
        <text>siroheme + 2 H(+) = 12,18-didecarboxysiroheme + 2 CO2</text>
        <dbReference type="Rhea" id="RHEA:19093"/>
        <dbReference type="ChEBI" id="CHEBI:15378"/>
        <dbReference type="ChEBI" id="CHEBI:16526"/>
        <dbReference type="ChEBI" id="CHEBI:60052"/>
        <dbReference type="ChEBI" id="CHEBI:140497"/>
        <dbReference type="EC" id="4.1.1.111"/>
    </reaction>
</comment>
<proteinExistence type="inferred from homology"/>
<dbReference type="InterPro" id="IPR040523">
    <property type="entry name" value="AsnC_trans_reg2"/>
</dbReference>
<dbReference type="Gene3D" id="3.30.70.3460">
    <property type="match status" value="1"/>
</dbReference>
<dbReference type="Proteomes" id="UP000706151">
    <property type="component" value="Unassembled WGS sequence"/>
</dbReference>
<organism evidence="8 9">
    <name type="scientific">Candidatus Accumulibacter affinis</name>
    <dbReference type="NCBI Taxonomy" id="2954384"/>
    <lineage>
        <taxon>Bacteria</taxon>
        <taxon>Pseudomonadati</taxon>
        <taxon>Pseudomonadota</taxon>
        <taxon>Betaproteobacteria</taxon>
        <taxon>Candidatus Accumulibacter</taxon>
    </lineage>
</organism>
<evidence type="ECO:0000259" key="6">
    <source>
        <dbReference type="Pfam" id="PF17805"/>
    </source>
</evidence>